<evidence type="ECO:0000313" key="1">
    <source>
        <dbReference type="EMBL" id="CAG2207450.1"/>
    </source>
</evidence>
<gene>
    <name evidence="1" type="ORF">MEDL_21602</name>
</gene>
<name>A0A8S3RFX1_MYTED</name>
<keyword evidence="2" id="KW-1185">Reference proteome</keyword>
<reference evidence="1" key="1">
    <citation type="submission" date="2021-03" db="EMBL/GenBank/DDBJ databases">
        <authorList>
            <person name="Bekaert M."/>
        </authorList>
    </citation>
    <scope>NUCLEOTIDE SEQUENCE</scope>
</reference>
<dbReference type="Proteomes" id="UP000683360">
    <property type="component" value="Unassembled WGS sequence"/>
</dbReference>
<protein>
    <submittedName>
        <fullName evidence="1">Uncharacterized protein</fullName>
    </submittedName>
</protein>
<dbReference type="AlphaFoldDB" id="A0A8S3RFX1"/>
<dbReference type="EMBL" id="CAJPWZ010001076">
    <property type="protein sequence ID" value="CAG2207450.1"/>
    <property type="molecule type" value="Genomic_DNA"/>
</dbReference>
<evidence type="ECO:0000313" key="2">
    <source>
        <dbReference type="Proteomes" id="UP000683360"/>
    </source>
</evidence>
<proteinExistence type="predicted"/>
<sequence>MSAKGKRKDVVSCFIDFMQTNLCIFGSIKTIIGLWEVINSEIYKTDKNSTQLMAILEEKFQEHILFGTDFEDGVDYKIQTQEYGACVFNLALKIQDNKCIEQLLLKLIEIYELLIQGAFFIQSPNDIHFLVYFHKGFTNFRARKNDAEQMCPTGMGKLYCHIKRYKTFLKKVKETKRYTNSPGESVIPLSWFSLLSGRTLDPKTSEDCDNDDN</sequence>
<accession>A0A8S3RFX1</accession>
<comment type="caution">
    <text evidence="1">The sequence shown here is derived from an EMBL/GenBank/DDBJ whole genome shotgun (WGS) entry which is preliminary data.</text>
</comment>
<organism evidence="1 2">
    <name type="scientific">Mytilus edulis</name>
    <name type="common">Blue mussel</name>
    <dbReference type="NCBI Taxonomy" id="6550"/>
    <lineage>
        <taxon>Eukaryota</taxon>
        <taxon>Metazoa</taxon>
        <taxon>Spiralia</taxon>
        <taxon>Lophotrochozoa</taxon>
        <taxon>Mollusca</taxon>
        <taxon>Bivalvia</taxon>
        <taxon>Autobranchia</taxon>
        <taxon>Pteriomorphia</taxon>
        <taxon>Mytilida</taxon>
        <taxon>Mytiloidea</taxon>
        <taxon>Mytilidae</taxon>
        <taxon>Mytilinae</taxon>
        <taxon>Mytilus</taxon>
    </lineage>
</organism>